<evidence type="ECO:0000256" key="8">
    <source>
        <dbReference type="SAM" id="MobiDB-lite"/>
    </source>
</evidence>
<dbReference type="CDD" id="cd01949">
    <property type="entry name" value="GGDEF"/>
    <property type="match status" value="1"/>
</dbReference>
<dbReference type="Gene3D" id="3.30.70.270">
    <property type="match status" value="1"/>
</dbReference>
<evidence type="ECO:0000256" key="5">
    <source>
        <dbReference type="ARBA" id="ARBA00059827"/>
    </source>
</evidence>
<dbReference type="SMART" id="SM00091">
    <property type="entry name" value="PAS"/>
    <property type="match status" value="1"/>
</dbReference>
<dbReference type="Pfam" id="PF00990">
    <property type="entry name" value="GGDEF"/>
    <property type="match status" value="1"/>
</dbReference>
<evidence type="ECO:0000313" key="14">
    <source>
        <dbReference type="Proteomes" id="UP000179037"/>
    </source>
</evidence>
<feature type="transmembrane region" description="Helical" evidence="7">
    <location>
        <begin position="51"/>
        <end position="74"/>
    </location>
</feature>
<keyword evidence="4" id="KW-0067">ATP-binding</keyword>
<dbReference type="InterPro" id="IPR013767">
    <property type="entry name" value="PAS_fold"/>
</dbReference>
<keyword evidence="7" id="KW-0812">Transmembrane</keyword>
<dbReference type="PROSITE" id="PS50887">
    <property type="entry name" value="GGDEF"/>
    <property type="match status" value="1"/>
</dbReference>
<dbReference type="NCBIfam" id="TIGR00229">
    <property type="entry name" value="sensory_box"/>
    <property type="match status" value="1"/>
</dbReference>
<keyword evidence="1" id="KW-0808">Transferase</keyword>
<dbReference type="STRING" id="1817768.A3A87_00045"/>
<dbReference type="PANTHER" id="PTHR44757:SF2">
    <property type="entry name" value="BIOFILM ARCHITECTURE MAINTENANCE PROTEIN MBAA"/>
    <property type="match status" value="1"/>
</dbReference>
<dbReference type="Pfam" id="PF00989">
    <property type="entry name" value="PAS"/>
    <property type="match status" value="1"/>
</dbReference>
<proteinExistence type="predicted"/>
<protein>
    <recommendedName>
        <fullName evidence="6">Sensor protein FixL</fullName>
    </recommendedName>
</protein>
<comment type="function">
    <text evidence="5">Putative oxygen sensor; modulates the activity of FixJ, a transcriptional activator of nitrogen fixation fixK gene. FixL probably acts as a kinase that phosphorylates FixJ.</text>
</comment>
<dbReference type="GO" id="GO:0016301">
    <property type="term" value="F:kinase activity"/>
    <property type="evidence" value="ECO:0007669"/>
    <property type="project" value="UniProtKB-KW"/>
</dbReference>
<comment type="caution">
    <text evidence="13">The sequence shown here is derived from an EMBL/GenBank/DDBJ whole genome shotgun (WGS) entry which is preliminary data.</text>
</comment>
<feature type="domain" description="GGDEF" evidence="11">
    <location>
        <begin position="435"/>
        <end position="568"/>
    </location>
</feature>
<keyword evidence="7" id="KW-0472">Membrane</keyword>
<feature type="transmembrane region" description="Helical" evidence="7">
    <location>
        <begin position="86"/>
        <end position="105"/>
    </location>
</feature>
<dbReference type="Proteomes" id="UP000179037">
    <property type="component" value="Unassembled WGS sequence"/>
</dbReference>
<evidence type="ECO:0000256" key="6">
    <source>
        <dbReference type="ARBA" id="ARBA00070616"/>
    </source>
</evidence>
<dbReference type="PROSITE" id="PS50113">
    <property type="entry name" value="PAC"/>
    <property type="match status" value="1"/>
</dbReference>
<dbReference type="EMBL" id="MFTC01000052">
    <property type="protein sequence ID" value="OGI51065.1"/>
    <property type="molecule type" value="Genomic_DNA"/>
</dbReference>
<dbReference type="FunFam" id="3.30.450.20:FF:000060">
    <property type="entry name" value="Sensor protein FixL"/>
    <property type="match status" value="1"/>
</dbReference>
<dbReference type="GO" id="GO:0005524">
    <property type="term" value="F:ATP binding"/>
    <property type="evidence" value="ECO:0007669"/>
    <property type="project" value="UniProtKB-KW"/>
</dbReference>
<dbReference type="CDD" id="cd00130">
    <property type="entry name" value="PAS"/>
    <property type="match status" value="1"/>
</dbReference>
<dbReference type="SUPFAM" id="SSF55785">
    <property type="entry name" value="PYP-like sensor domain (PAS domain)"/>
    <property type="match status" value="1"/>
</dbReference>
<dbReference type="SMART" id="SM00267">
    <property type="entry name" value="GGDEF"/>
    <property type="match status" value="1"/>
</dbReference>
<dbReference type="NCBIfam" id="TIGR00254">
    <property type="entry name" value="GGDEF"/>
    <property type="match status" value="1"/>
</dbReference>
<evidence type="ECO:0000313" key="13">
    <source>
        <dbReference type="EMBL" id="OGI51065.1"/>
    </source>
</evidence>
<feature type="transmembrane region" description="Helical" evidence="7">
    <location>
        <begin position="112"/>
        <end position="135"/>
    </location>
</feature>
<dbReference type="InterPro" id="IPR001610">
    <property type="entry name" value="PAC"/>
</dbReference>
<dbReference type="InterPro" id="IPR029787">
    <property type="entry name" value="Nucleotide_cyclase"/>
</dbReference>
<dbReference type="PROSITE" id="PS50924">
    <property type="entry name" value="MHYT"/>
    <property type="match status" value="1"/>
</dbReference>
<evidence type="ECO:0000256" key="7">
    <source>
        <dbReference type="PROSITE-ProRule" id="PRU00244"/>
    </source>
</evidence>
<feature type="domain" description="MHYT" evidence="12">
    <location>
        <begin position="13"/>
        <end position="208"/>
    </location>
</feature>
<name>A0A1F6U115_9PROT</name>
<evidence type="ECO:0000259" key="11">
    <source>
        <dbReference type="PROSITE" id="PS50887"/>
    </source>
</evidence>
<dbReference type="Gene3D" id="3.30.450.20">
    <property type="entry name" value="PAS domain"/>
    <property type="match status" value="1"/>
</dbReference>
<evidence type="ECO:0000256" key="1">
    <source>
        <dbReference type="ARBA" id="ARBA00022679"/>
    </source>
</evidence>
<dbReference type="FunFam" id="3.30.70.270:FF:000001">
    <property type="entry name" value="Diguanylate cyclase domain protein"/>
    <property type="match status" value="1"/>
</dbReference>
<dbReference type="InterPro" id="IPR052155">
    <property type="entry name" value="Biofilm_reg_signaling"/>
</dbReference>
<feature type="transmembrane region" description="Helical" evidence="7">
    <location>
        <begin position="240"/>
        <end position="263"/>
    </location>
</feature>
<dbReference type="GO" id="GO:0006355">
    <property type="term" value="P:regulation of DNA-templated transcription"/>
    <property type="evidence" value="ECO:0007669"/>
    <property type="project" value="InterPro"/>
</dbReference>
<accession>A0A1F6U115</accession>
<dbReference type="Pfam" id="PF03707">
    <property type="entry name" value="MHYT"/>
    <property type="match status" value="2"/>
</dbReference>
<dbReference type="InterPro" id="IPR000700">
    <property type="entry name" value="PAS-assoc_C"/>
</dbReference>
<evidence type="ECO:0000256" key="3">
    <source>
        <dbReference type="ARBA" id="ARBA00022777"/>
    </source>
</evidence>
<dbReference type="InterPro" id="IPR000014">
    <property type="entry name" value="PAS"/>
</dbReference>
<feature type="transmembrane region" description="Helical" evidence="7">
    <location>
        <begin position="15"/>
        <end position="39"/>
    </location>
</feature>
<sequence length="677" mass="73083">MADMTGPLQAASYDYPLAALSILVAVFTAYTAADILWRTSISDADKTRTRWFWTGGVVLGLGAWTAHLTGMLAAKEHFSFIYRTDITVVSILLVLAGSVGALYLISRCRRAACLFAGGALLGLGLVAMCFTGMHAVLMPGMQHSYDYGLVALSYAVAAVFSVMALRVLRRFYHGGSVNPGWEKVAFSILMASAVIGMHYTDMASMQMTMLPAGMDMAGMPGMDMPGMPGMAPDIVDSKTMAVAVSAVMAALMLIALWTSHLYYRNSLREKKLLQEAKEYANIILRDIVEGVIVIDEQGLIQSLNPAAASAFGYSAAEVTGKNVAVLIPEPHRRHDGDIRHYLETGTGKVIGAGPREVEGLRKDGTVFPLEVAVSEVRFGGRRLFAGVVRDITRRKEAEARLTYLAHHDPLTGLLSRALFRDRAAQALRHADRAERLVAIMYVDLDRFKDINDSLGHEVGDNLLREVAKRITACVRAGDTVSRLGGDEFAIVLENLSGTEDAAVVAGKILEDVAEPFEIDGHEIRVGASIGMTIYPFDDQDLDGLLRDADAAMYRAKQQGRNQLQLYSTEMAPKVHMPADLEEDIGRGIRAGRTAGVLPAPRGSADRRDHRSGGAAALAAPGTRSAGSARVRSAAGEKSDRPRERVGVAHRLRAVPRLAGRRPAAHAPDGQSFLCRVS</sequence>
<feature type="transmembrane region" description="Helical" evidence="7">
    <location>
        <begin position="147"/>
        <end position="168"/>
    </location>
</feature>
<organism evidence="13 14">
    <name type="scientific">Candidatus Muproteobacteria bacterium RIFCSPLOWO2_01_FULL_60_18</name>
    <dbReference type="NCBI Taxonomy" id="1817768"/>
    <lineage>
        <taxon>Bacteria</taxon>
        <taxon>Pseudomonadati</taxon>
        <taxon>Pseudomonadota</taxon>
        <taxon>Candidatus Muproteobacteria</taxon>
    </lineage>
</organism>
<evidence type="ECO:0000256" key="2">
    <source>
        <dbReference type="ARBA" id="ARBA00022741"/>
    </source>
</evidence>
<keyword evidence="7" id="KW-1133">Transmembrane helix</keyword>
<feature type="region of interest" description="Disordered" evidence="8">
    <location>
        <begin position="591"/>
        <end position="644"/>
    </location>
</feature>
<dbReference type="GO" id="GO:0016020">
    <property type="term" value="C:membrane"/>
    <property type="evidence" value="ECO:0007669"/>
    <property type="project" value="UniProtKB-UniRule"/>
</dbReference>
<evidence type="ECO:0000259" key="9">
    <source>
        <dbReference type="PROSITE" id="PS50112"/>
    </source>
</evidence>
<feature type="compositionally biased region" description="Basic and acidic residues" evidence="8">
    <location>
        <begin position="634"/>
        <end position="644"/>
    </location>
</feature>
<dbReference type="InterPro" id="IPR043128">
    <property type="entry name" value="Rev_trsase/Diguanyl_cyclase"/>
</dbReference>
<dbReference type="SUPFAM" id="SSF55073">
    <property type="entry name" value="Nucleotide cyclase"/>
    <property type="match status" value="1"/>
</dbReference>
<evidence type="ECO:0000259" key="10">
    <source>
        <dbReference type="PROSITE" id="PS50113"/>
    </source>
</evidence>
<feature type="domain" description="PAC" evidence="10">
    <location>
        <begin position="353"/>
        <end position="403"/>
    </location>
</feature>
<feature type="compositionally biased region" description="Low complexity" evidence="8">
    <location>
        <begin position="621"/>
        <end position="633"/>
    </location>
</feature>
<keyword evidence="2" id="KW-0547">Nucleotide-binding</keyword>
<dbReference type="PANTHER" id="PTHR44757">
    <property type="entry name" value="DIGUANYLATE CYCLASE DGCP"/>
    <property type="match status" value="1"/>
</dbReference>
<dbReference type="SMART" id="SM00086">
    <property type="entry name" value="PAC"/>
    <property type="match status" value="1"/>
</dbReference>
<dbReference type="PROSITE" id="PS50112">
    <property type="entry name" value="PAS"/>
    <property type="match status" value="1"/>
</dbReference>
<evidence type="ECO:0000256" key="4">
    <source>
        <dbReference type="ARBA" id="ARBA00022840"/>
    </source>
</evidence>
<keyword evidence="3" id="KW-0418">Kinase</keyword>
<dbReference type="AlphaFoldDB" id="A0A1F6U115"/>
<feature type="domain" description="PAS" evidence="9">
    <location>
        <begin position="276"/>
        <end position="345"/>
    </location>
</feature>
<feature type="region of interest" description="Disordered" evidence="8">
    <location>
        <begin position="658"/>
        <end position="677"/>
    </location>
</feature>
<dbReference type="InterPro" id="IPR000160">
    <property type="entry name" value="GGDEF_dom"/>
</dbReference>
<gene>
    <name evidence="13" type="ORF">A3A87_00045</name>
</gene>
<dbReference type="InterPro" id="IPR035965">
    <property type="entry name" value="PAS-like_dom_sf"/>
</dbReference>
<reference evidence="13 14" key="1">
    <citation type="journal article" date="2016" name="Nat. Commun.">
        <title>Thousands of microbial genomes shed light on interconnected biogeochemical processes in an aquifer system.</title>
        <authorList>
            <person name="Anantharaman K."/>
            <person name="Brown C.T."/>
            <person name="Hug L.A."/>
            <person name="Sharon I."/>
            <person name="Castelle C.J."/>
            <person name="Probst A.J."/>
            <person name="Thomas B.C."/>
            <person name="Singh A."/>
            <person name="Wilkins M.J."/>
            <person name="Karaoz U."/>
            <person name="Brodie E.L."/>
            <person name="Williams K.H."/>
            <person name="Hubbard S.S."/>
            <person name="Banfield J.F."/>
        </authorList>
    </citation>
    <scope>NUCLEOTIDE SEQUENCE [LARGE SCALE GENOMIC DNA]</scope>
</reference>
<dbReference type="InterPro" id="IPR005330">
    <property type="entry name" value="MHYT_dom"/>
</dbReference>
<evidence type="ECO:0000259" key="12">
    <source>
        <dbReference type="PROSITE" id="PS50924"/>
    </source>
</evidence>